<feature type="transmembrane region" description="Helical" evidence="5">
    <location>
        <begin position="750"/>
        <end position="772"/>
    </location>
</feature>
<dbReference type="SUPFAM" id="SSF47384">
    <property type="entry name" value="Homodimeric domain of signal transducing histidine kinase"/>
    <property type="match status" value="1"/>
</dbReference>
<proteinExistence type="predicted"/>
<dbReference type="InterPro" id="IPR011123">
    <property type="entry name" value="Y_Y_Y"/>
</dbReference>
<dbReference type="SMART" id="SM00388">
    <property type="entry name" value="HisKA"/>
    <property type="match status" value="1"/>
</dbReference>
<keyword evidence="3" id="KW-0597">Phosphoprotein</keyword>
<dbReference type="Gene3D" id="2.130.10.10">
    <property type="entry name" value="YVTN repeat-like/Quinoprotein amine dehydrogenase"/>
    <property type="match status" value="3"/>
</dbReference>
<dbReference type="Gene3D" id="1.10.287.130">
    <property type="match status" value="1"/>
</dbReference>
<dbReference type="InterPro" id="IPR036097">
    <property type="entry name" value="HisK_dim/P_sf"/>
</dbReference>
<dbReference type="EC" id="2.7.13.3" evidence="2"/>
<gene>
    <name evidence="8" type="ORF">J2T07_000315</name>
</gene>
<reference evidence="8 9" key="1">
    <citation type="submission" date="2023-07" db="EMBL/GenBank/DDBJ databases">
        <title>Sorghum-associated microbial communities from plants grown in Nebraska, USA.</title>
        <authorList>
            <person name="Schachtman D."/>
        </authorList>
    </citation>
    <scope>NUCLEOTIDE SEQUENCE [LARGE SCALE GENOMIC DNA]</scope>
    <source>
        <strain evidence="8 9">CC60</strain>
    </source>
</reference>
<evidence type="ECO:0000313" key="8">
    <source>
        <dbReference type="EMBL" id="MDQ0008156.1"/>
    </source>
</evidence>
<dbReference type="PANTHER" id="PTHR43547:SF2">
    <property type="entry name" value="HYBRID SIGNAL TRANSDUCTION HISTIDINE KINASE C"/>
    <property type="match status" value="1"/>
</dbReference>
<evidence type="ECO:0000256" key="5">
    <source>
        <dbReference type="SAM" id="Phobius"/>
    </source>
</evidence>
<organism evidence="8 9">
    <name type="scientific">Luteibacter jiangsuensis</name>
    <dbReference type="NCBI Taxonomy" id="637577"/>
    <lineage>
        <taxon>Bacteria</taxon>
        <taxon>Pseudomonadati</taxon>
        <taxon>Pseudomonadota</taxon>
        <taxon>Gammaproteobacteria</taxon>
        <taxon>Lysobacterales</taxon>
        <taxon>Rhodanobacteraceae</taxon>
        <taxon>Luteibacter</taxon>
    </lineage>
</organism>
<name>A0ABT9ST39_9GAMM</name>
<keyword evidence="5" id="KW-1133">Transmembrane helix</keyword>
<dbReference type="InterPro" id="IPR013783">
    <property type="entry name" value="Ig-like_fold"/>
</dbReference>
<evidence type="ECO:0000256" key="4">
    <source>
        <dbReference type="PROSITE-ProRule" id="PRU00169"/>
    </source>
</evidence>
<dbReference type="SUPFAM" id="SSF63829">
    <property type="entry name" value="Calcium-dependent phosphotriesterase"/>
    <property type="match status" value="2"/>
</dbReference>
<keyword evidence="5" id="KW-0812">Transmembrane</keyword>
<dbReference type="SMART" id="SM00448">
    <property type="entry name" value="REC"/>
    <property type="match status" value="1"/>
</dbReference>
<keyword evidence="5" id="KW-0472">Membrane</keyword>
<dbReference type="SUPFAM" id="SSF52172">
    <property type="entry name" value="CheY-like"/>
    <property type="match status" value="1"/>
</dbReference>
<protein>
    <recommendedName>
        <fullName evidence="2">histidine kinase</fullName>
        <ecNumber evidence="2">2.7.13.3</ecNumber>
    </recommendedName>
</protein>
<evidence type="ECO:0000256" key="3">
    <source>
        <dbReference type="ARBA" id="ARBA00022553"/>
    </source>
</evidence>
<dbReference type="CDD" id="cd00082">
    <property type="entry name" value="HisKA"/>
    <property type="match status" value="1"/>
</dbReference>
<dbReference type="InterPro" id="IPR011006">
    <property type="entry name" value="CheY-like_superfamily"/>
</dbReference>
<sequence>MRDRMTARRVPFPRHVVMALLVIAACLGRWTPSWASAVQLPLTVYDQSNGLTSLSVIRMIQDRQGYLWAGTEKGLYRFDGVGFSQVGSENGFQTSEVIGFAEDAGDHLWVASRAGLQRRESDGTFHWVRPGGIQIMADRGQTLAADDRDGMLVVSGHRLLRLTQDAGGRWTGAPLFGAGAERHGEDPGDVAAVLQRNGTTWFGCGGALCRLRDGLLTRYGVEHGVPADKWVGILAARDGSIWVRGIRNVLRLPAGASDFTRHDIPDGHTEVAASSIDIIEDRAGRIVTRTDVGIARWDGARWELFDTGSGLPGVGISSLLADRDGMVWMGTYGRGVVYWSNADAVENWTSAQGLSNSLIWSIARGDARSVWVAGEAGAEVIVPEEGRAHRGPLKAAPPNQAHAVIVDAGGIIWYFLFDGRVLRYEPKTEKTTQVAVLPYLVRGAYLDRAGHFWAYTLGGLYEVDPVQGRVSPAAPSLMPSTMCSDLAEDAAGDLWVACSGGLFRHDAAGWARVRVQPAEASGGYENVAVTPDGRLWLSSLQPGLLVGRITDADHVTMAPVNDPLLADTRFYFLRADRRGRLWAGGGNGVDVFDGGDWTRLSTRDGLLWDETNHGAFFADDDGSIWIGSPIGLTHILDPGQLLAPRRILPLLISAHYGDRDVAGPDAALSFEDAAPLVLRFGVSGNGAGQPVRFRYRLSGADKDWVETAQREVRYASLPPGHYRFQLQAIDANRRNVSEPVTLDFNVDPPWWLTRWAFAMAALLVLALVVLAWRWRTRVLIRHALRLEHVVEERTAELRQSLQSRRMLLAHIGHDLRSPLGAILDAVRQWRSGRTGRDYPRAIERHVRQQMDLIDELLEFSRGDLTELTLEPVPGYLHGFLHDVADHAAPLVERHANRLECRFDPRLPSLAVADFRRLRQVLLNLLGNAAKFTHDGLVVFRVDLRSGDGLRVHLAFSVEDTGIGLGADVAAALAQPFTRGGNAAHHEGSGLGLAIVTQLLDHMDSRLVAEPVASGGSRFGFEVVVPLASEDDLEPELEPGGDIGDIDGEGRAVLVVEPHPARRAVLCDLLDGYGFRSLAAADGRSALNALRDDMPDVVVMEQRLPDLDGWGWLQALRRDHPGLPVLLYSALPPRRPADAAARDDFDDVLLKPATAAEFMARVVRLLEPTTDETAAVTRDGVR</sequence>
<dbReference type="Gene3D" id="2.60.40.10">
    <property type="entry name" value="Immunoglobulins"/>
    <property type="match status" value="1"/>
</dbReference>
<dbReference type="SUPFAM" id="SSF110296">
    <property type="entry name" value="Oligoxyloglucan reducing end-specific cellobiohydrolase"/>
    <property type="match status" value="1"/>
</dbReference>
<evidence type="ECO:0000313" key="9">
    <source>
        <dbReference type="Proteomes" id="UP001237737"/>
    </source>
</evidence>
<dbReference type="InterPro" id="IPR003594">
    <property type="entry name" value="HATPase_dom"/>
</dbReference>
<evidence type="ECO:0000256" key="2">
    <source>
        <dbReference type="ARBA" id="ARBA00012438"/>
    </source>
</evidence>
<evidence type="ECO:0000259" key="6">
    <source>
        <dbReference type="PROSITE" id="PS50109"/>
    </source>
</evidence>
<dbReference type="Proteomes" id="UP001237737">
    <property type="component" value="Unassembled WGS sequence"/>
</dbReference>
<dbReference type="PANTHER" id="PTHR43547">
    <property type="entry name" value="TWO-COMPONENT HISTIDINE KINASE"/>
    <property type="match status" value="1"/>
</dbReference>
<comment type="catalytic activity">
    <reaction evidence="1">
        <text>ATP + protein L-histidine = ADP + protein N-phospho-L-histidine.</text>
        <dbReference type="EC" id="2.7.13.3"/>
    </reaction>
</comment>
<feature type="domain" description="Response regulatory" evidence="7">
    <location>
        <begin position="1051"/>
        <end position="1165"/>
    </location>
</feature>
<dbReference type="Pfam" id="PF02518">
    <property type="entry name" value="HATPase_c"/>
    <property type="match status" value="1"/>
</dbReference>
<evidence type="ECO:0000256" key="1">
    <source>
        <dbReference type="ARBA" id="ARBA00000085"/>
    </source>
</evidence>
<dbReference type="Pfam" id="PF00072">
    <property type="entry name" value="Response_reg"/>
    <property type="match status" value="1"/>
</dbReference>
<dbReference type="Gene3D" id="3.30.565.10">
    <property type="entry name" value="Histidine kinase-like ATPase, C-terminal domain"/>
    <property type="match status" value="1"/>
</dbReference>
<dbReference type="CDD" id="cd00156">
    <property type="entry name" value="REC"/>
    <property type="match status" value="1"/>
</dbReference>
<evidence type="ECO:0000259" key="7">
    <source>
        <dbReference type="PROSITE" id="PS50110"/>
    </source>
</evidence>
<dbReference type="SMART" id="SM00387">
    <property type="entry name" value="HATPase_c"/>
    <property type="match status" value="1"/>
</dbReference>
<dbReference type="InterPro" id="IPR003661">
    <property type="entry name" value="HisK_dim/P_dom"/>
</dbReference>
<dbReference type="Gene3D" id="3.40.50.2300">
    <property type="match status" value="1"/>
</dbReference>
<dbReference type="EMBL" id="JAUSSK010000001">
    <property type="protein sequence ID" value="MDQ0008156.1"/>
    <property type="molecule type" value="Genomic_DNA"/>
</dbReference>
<comment type="caution">
    <text evidence="4">Lacks conserved residue(s) required for the propagation of feature annotation.</text>
</comment>
<dbReference type="Pfam" id="PF07494">
    <property type="entry name" value="Reg_prop"/>
    <property type="match status" value="2"/>
</dbReference>
<dbReference type="Pfam" id="PF07495">
    <property type="entry name" value="Y_Y_Y"/>
    <property type="match status" value="1"/>
</dbReference>
<feature type="domain" description="Histidine kinase" evidence="6">
    <location>
        <begin position="810"/>
        <end position="1026"/>
    </location>
</feature>
<dbReference type="InterPro" id="IPR005467">
    <property type="entry name" value="His_kinase_dom"/>
</dbReference>
<dbReference type="InterPro" id="IPR036890">
    <property type="entry name" value="HATPase_C_sf"/>
</dbReference>
<dbReference type="PROSITE" id="PS50109">
    <property type="entry name" value="HIS_KIN"/>
    <property type="match status" value="1"/>
</dbReference>
<dbReference type="PROSITE" id="PS51257">
    <property type="entry name" value="PROKAR_LIPOPROTEIN"/>
    <property type="match status" value="1"/>
</dbReference>
<dbReference type="SUPFAM" id="SSF55874">
    <property type="entry name" value="ATPase domain of HSP90 chaperone/DNA topoisomerase II/histidine kinase"/>
    <property type="match status" value="1"/>
</dbReference>
<dbReference type="InterPro" id="IPR015943">
    <property type="entry name" value="WD40/YVTN_repeat-like_dom_sf"/>
</dbReference>
<dbReference type="PROSITE" id="PS50110">
    <property type="entry name" value="RESPONSE_REGULATORY"/>
    <property type="match status" value="1"/>
</dbReference>
<accession>A0ABT9ST39</accession>
<dbReference type="InterPro" id="IPR011110">
    <property type="entry name" value="Reg_prop"/>
</dbReference>
<dbReference type="Pfam" id="PF00512">
    <property type="entry name" value="HisKA"/>
    <property type="match status" value="1"/>
</dbReference>
<dbReference type="InterPro" id="IPR001789">
    <property type="entry name" value="Sig_transdc_resp-reg_receiver"/>
</dbReference>
<comment type="caution">
    <text evidence="8">The sequence shown here is derived from an EMBL/GenBank/DDBJ whole genome shotgun (WGS) entry which is preliminary data.</text>
</comment>
<keyword evidence="9" id="KW-1185">Reference proteome</keyword>